<dbReference type="Pfam" id="PF05875">
    <property type="entry name" value="Ceramidase"/>
    <property type="match status" value="1"/>
</dbReference>
<dbReference type="PANTHER" id="PTHR46187">
    <property type="entry name" value="ALKALINE CERAMIDASE 3"/>
    <property type="match status" value="1"/>
</dbReference>
<dbReference type="STRING" id="100787.A0A0G4MS68"/>
<dbReference type="EMBL" id="JAEMWZ010000150">
    <property type="protein sequence ID" value="KAG7133881.1"/>
    <property type="molecule type" value="Genomic_DNA"/>
</dbReference>
<keyword evidence="7" id="KW-0106">Calcium</keyword>
<evidence type="ECO:0000256" key="7">
    <source>
        <dbReference type="PIRSR" id="PIRSR608901-1"/>
    </source>
</evidence>
<feature type="binding site" evidence="8">
    <location>
        <position position="231"/>
    </location>
    <ligand>
        <name>Zn(2+)</name>
        <dbReference type="ChEBI" id="CHEBI:29105"/>
        <note>catalytic</note>
    </ligand>
</feature>
<dbReference type="GO" id="GO:0016811">
    <property type="term" value="F:hydrolase activity, acting on carbon-nitrogen (but not peptide) bonds, in linear amides"/>
    <property type="evidence" value="ECO:0007669"/>
    <property type="project" value="InterPro"/>
</dbReference>
<evidence type="ECO:0000313" key="10">
    <source>
        <dbReference type="EMBL" id="CRK14248.1"/>
    </source>
</evidence>
<feature type="binding site" evidence="8">
    <location>
        <position position="90"/>
    </location>
    <ligand>
        <name>Zn(2+)</name>
        <dbReference type="ChEBI" id="CHEBI:29105"/>
        <note>catalytic</note>
    </ligand>
</feature>
<feature type="transmembrane region" description="Helical" evidence="9">
    <location>
        <begin position="74"/>
        <end position="91"/>
    </location>
</feature>
<dbReference type="EMBL" id="CVQH01005446">
    <property type="protein sequence ID" value="CRK14248.1"/>
    <property type="molecule type" value="Genomic_DNA"/>
</dbReference>
<comment type="subcellular location">
    <subcellularLocation>
        <location evidence="1">Membrane</location>
        <topology evidence="1">Multi-pass membrane protein</topology>
    </subcellularLocation>
</comment>
<keyword evidence="5 9" id="KW-1133">Transmembrane helix</keyword>
<comment type="cofactor">
    <cofactor evidence="8">
        <name>Zn(2+)</name>
        <dbReference type="ChEBI" id="CHEBI:29105"/>
    </cofactor>
</comment>
<dbReference type="Proteomes" id="UP000689129">
    <property type="component" value="Unassembled WGS sequence"/>
</dbReference>
<accession>A0A0G4MS68</accession>
<keyword evidence="6 9" id="KW-0472">Membrane</keyword>
<dbReference type="GO" id="GO:0046872">
    <property type="term" value="F:metal ion binding"/>
    <property type="evidence" value="ECO:0007669"/>
    <property type="project" value="UniProtKB-KW"/>
</dbReference>
<keyword evidence="8" id="KW-0862">Zinc</keyword>
<proteinExistence type="inferred from homology"/>
<evidence type="ECO:0000256" key="3">
    <source>
        <dbReference type="ARBA" id="ARBA00022692"/>
    </source>
</evidence>
<protein>
    <submittedName>
        <fullName evidence="12">Alkaline ceramidase YPC1 like protein</fullName>
    </submittedName>
</protein>
<evidence type="ECO:0000256" key="4">
    <source>
        <dbReference type="ARBA" id="ARBA00022801"/>
    </source>
</evidence>
<name>A0A0G4MS68_VERLO</name>
<evidence type="ECO:0000313" key="13">
    <source>
        <dbReference type="Proteomes" id="UP000044602"/>
    </source>
</evidence>
<evidence type="ECO:0000256" key="5">
    <source>
        <dbReference type="ARBA" id="ARBA00022989"/>
    </source>
</evidence>
<feature type="transmembrane region" description="Helical" evidence="9">
    <location>
        <begin position="232"/>
        <end position="249"/>
    </location>
</feature>
<evidence type="ECO:0000256" key="6">
    <source>
        <dbReference type="ARBA" id="ARBA00023136"/>
    </source>
</evidence>
<evidence type="ECO:0000313" key="11">
    <source>
        <dbReference type="EMBL" id="CRK37069.1"/>
    </source>
</evidence>
<feature type="binding site" evidence="8">
    <location>
        <position position="235"/>
    </location>
    <ligand>
        <name>Zn(2+)</name>
        <dbReference type="ChEBI" id="CHEBI:29105"/>
        <note>catalytic</note>
    </ligand>
</feature>
<feature type="transmembrane region" description="Helical" evidence="9">
    <location>
        <begin position="150"/>
        <end position="172"/>
    </location>
</feature>
<keyword evidence="13" id="KW-1185">Reference proteome</keyword>
<feature type="binding site" evidence="7">
    <location>
        <position position="30"/>
    </location>
    <ligand>
        <name>Ca(2+)</name>
        <dbReference type="ChEBI" id="CHEBI:29108"/>
    </ligand>
</feature>
<keyword evidence="7" id="KW-0479">Metal-binding</keyword>
<dbReference type="GO" id="GO:0046514">
    <property type="term" value="P:ceramide catabolic process"/>
    <property type="evidence" value="ECO:0007669"/>
    <property type="project" value="TreeGrafter"/>
</dbReference>
<sequence>MGHHNIRYVGDPNADSGFWGTPTSVANFCEEDYAVTSYIAEFINTLTNLSYIYYAFRYAKSANPAIPWYRKIDFMAFSLICVGVTSAMFHGTMRQVPQLMDDLSMLRLAGALLQPIYALNQTPFRRVLVALTLIFGIGTVSVIYARSGRIVIHMWTFITLLTFIWPRTLYLVRKTWYSGAQKRVLMRSFARAGWALLAGYALWNVDLELCLGLRALRDKVGMPFSWGLELHGWWHFLTALGASHYIRLVRMLTGEEAIKVTPEDEAAVKAHRQEKEARHKR</sequence>
<dbReference type="Proteomes" id="UP000044602">
    <property type="component" value="Unassembled WGS sequence"/>
</dbReference>
<evidence type="ECO:0000256" key="8">
    <source>
        <dbReference type="PIRSR" id="PIRSR608901-2"/>
    </source>
</evidence>
<comment type="similarity">
    <text evidence="2">Belongs to the alkaline ceramidase family.</text>
</comment>
<reference evidence="13 14" key="1">
    <citation type="submission" date="2015-05" db="EMBL/GenBank/DDBJ databases">
        <authorList>
            <person name="Fogelqvist Johan"/>
        </authorList>
    </citation>
    <scope>NUCLEOTIDE SEQUENCE [LARGE SCALE GENOMIC DNA]</scope>
    <source>
        <strain evidence="10">VL1</strain>
        <strain evidence="11">VL2</strain>
    </source>
</reference>
<dbReference type="AlphaFoldDB" id="A0A0G4MS68"/>
<feature type="binding site" evidence="7">
    <location>
        <position position="41"/>
    </location>
    <ligand>
        <name>Ca(2+)</name>
        <dbReference type="ChEBI" id="CHEBI:29108"/>
    </ligand>
</feature>
<feature type="transmembrane region" description="Helical" evidence="9">
    <location>
        <begin position="103"/>
        <end position="120"/>
    </location>
</feature>
<evidence type="ECO:0000256" key="1">
    <source>
        <dbReference type="ARBA" id="ARBA00004141"/>
    </source>
</evidence>
<keyword evidence="4" id="KW-0378">Hydrolase</keyword>
<dbReference type="PANTHER" id="PTHR46187:SF1">
    <property type="entry name" value="ALKALINE PHYTOCERAMIDASE"/>
    <property type="match status" value="1"/>
</dbReference>
<evidence type="ECO:0000313" key="14">
    <source>
        <dbReference type="Proteomes" id="UP000045706"/>
    </source>
</evidence>
<evidence type="ECO:0000256" key="2">
    <source>
        <dbReference type="ARBA" id="ARBA00009780"/>
    </source>
</evidence>
<dbReference type="GO" id="GO:0046513">
    <property type="term" value="P:ceramide biosynthetic process"/>
    <property type="evidence" value="ECO:0007669"/>
    <property type="project" value="TreeGrafter"/>
</dbReference>
<keyword evidence="3 9" id="KW-0812">Transmembrane</keyword>
<dbReference type="Proteomes" id="UP000045706">
    <property type="component" value="Unassembled WGS sequence"/>
</dbReference>
<evidence type="ECO:0000313" key="12">
    <source>
        <dbReference type="EMBL" id="KAG7133881.1"/>
    </source>
</evidence>
<dbReference type="GO" id="GO:0005789">
    <property type="term" value="C:endoplasmic reticulum membrane"/>
    <property type="evidence" value="ECO:0007669"/>
    <property type="project" value="TreeGrafter"/>
</dbReference>
<dbReference type="InterPro" id="IPR008901">
    <property type="entry name" value="ACER"/>
</dbReference>
<gene>
    <name evidence="10" type="ORF">BN1708_011124</name>
    <name evidence="11" type="ORF">BN1723_015175</name>
    <name evidence="12" type="ORF">HYQ45_008020</name>
</gene>
<dbReference type="OrthoDB" id="187171at2759"/>
<reference evidence="12" key="2">
    <citation type="journal article" date="2021" name="Mol. Plant Pathol.">
        <title>A 20-kb lineage-specific genomic region tames virulence in pathogenic amphidiploid Verticillium longisporum.</title>
        <authorList>
            <person name="Harting R."/>
            <person name="Starke J."/>
            <person name="Kusch H."/>
            <person name="Poggeler S."/>
            <person name="Maurus I."/>
            <person name="Schluter R."/>
            <person name="Landesfeind M."/>
            <person name="Bulla I."/>
            <person name="Nowrousian M."/>
            <person name="de Jonge R."/>
            <person name="Stahlhut G."/>
            <person name="Hoff K.J."/>
            <person name="Asshauer K.P."/>
            <person name="Thurmer A."/>
            <person name="Stanke M."/>
            <person name="Daniel R."/>
            <person name="Morgenstern B."/>
            <person name="Thomma B.P.H.J."/>
            <person name="Kronstad J.W."/>
            <person name="Braus-Stromeyer S.A."/>
            <person name="Braus G.H."/>
        </authorList>
    </citation>
    <scope>NUCLEOTIDE SEQUENCE</scope>
    <source>
        <strain evidence="12">Vl32</strain>
    </source>
</reference>
<dbReference type="EMBL" id="CVQI01029779">
    <property type="protein sequence ID" value="CRK37069.1"/>
    <property type="molecule type" value="Genomic_DNA"/>
</dbReference>
<organism evidence="11 14">
    <name type="scientific">Verticillium longisporum</name>
    <name type="common">Verticillium dahliae var. longisporum</name>
    <dbReference type="NCBI Taxonomy" id="100787"/>
    <lineage>
        <taxon>Eukaryota</taxon>
        <taxon>Fungi</taxon>
        <taxon>Dikarya</taxon>
        <taxon>Ascomycota</taxon>
        <taxon>Pezizomycotina</taxon>
        <taxon>Sordariomycetes</taxon>
        <taxon>Hypocreomycetidae</taxon>
        <taxon>Glomerellales</taxon>
        <taxon>Plectosphaerellaceae</taxon>
        <taxon>Verticillium</taxon>
    </lineage>
</organism>
<feature type="transmembrane region" description="Helical" evidence="9">
    <location>
        <begin position="127"/>
        <end position="144"/>
    </location>
</feature>
<evidence type="ECO:0000256" key="9">
    <source>
        <dbReference type="SAM" id="Phobius"/>
    </source>
</evidence>